<organism evidence="3 4">
    <name type="scientific">Streptomyces scabichelini</name>
    <dbReference type="NCBI Taxonomy" id="2711217"/>
    <lineage>
        <taxon>Bacteria</taxon>
        <taxon>Bacillati</taxon>
        <taxon>Actinomycetota</taxon>
        <taxon>Actinomycetes</taxon>
        <taxon>Kitasatosporales</taxon>
        <taxon>Streptomycetaceae</taxon>
        <taxon>Streptomyces</taxon>
    </lineage>
</organism>
<feature type="region of interest" description="Disordered" evidence="1">
    <location>
        <begin position="154"/>
        <end position="177"/>
    </location>
</feature>
<evidence type="ECO:0000259" key="2">
    <source>
        <dbReference type="Pfam" id="PF00561"/>
    </source>
</evidence>
<keyword evidence="3" id="KW-0378">Hydrolase</keyword>
<dbReference type="Pfam" id="PF00561">
    <property type="entry name" value="Abhydrolase_1"/>
    <property type="match status" value="1"/>
</dbReference>
<evidence type="ECO:0000313" key="3">
    <source>
        <dbReference type="EMBL" id="NGO10324.1"/>
    </source>
</evidence>
<reference evidence="3 4" key="1">
    <citation type="submission" date="2020-02" db="EMBL/GenBank/DDBJ databases">
        <title>Whole-genome analyses of novel actinobacteria.</title>
        <authorList>
            <person name="Sahin N."/>
            <person name="Gencbay T."/>
        </authorList>
    </citation>
    <scope>NUCLEOTIDE SEQUENCE [LARGE SCALE GENOMIC DNA]</scope>
    <source>
        <strain evidence="3 4">HC44</strain>
    </source>
</reference>
<evidence type="ECO:0000313" key="4">
    <source>
        <dbReference type="Proteomes" id="UP000472335"/>
    </source>
</evidence>
<name>A0A6G4V933_9ACTN</name>
<dbReference type="EMBL" id="JAAKZY010000071">
    <property type="protein sequence ID" value="NGO10324.1"/>
    <property type="molecule type" value="Genomic_DNA"/>
</dbReference>
<keyword evidence="4" id="KW-1185">Reference proteome</keyword>
<dbReference type="InterPro" id="IPR029058">
    <property type="entry name" value="AB_hydrolase_fold"/>
</dbReference>
<gene>
    <name evidence="3" type="ORF">G5C60_22725</name>
</gene>
<dbReference type="Gene3D" id="3.40.50.1820">
    <property type="entry name" value="alpha/beta hydrolase"/>
    <property type="match status" value="1"/>
</dbReference>
<proteinExistence type="predicted"/>
<accession>A0A6G4V933</accession>
<dbReference type="RefSeq" id="WP_165262176.1">
    <property type="nucleotide sequence ID" value="NZ_JAAKZY010000071.1"/>
</dbReference>
<dbReference type="GO" id="GO:0016787">
    <property type="term" value="F:hydrolase activity"/>
    <property type="evidence" value="ECO:0007669"/>
    <property type="project" value="UniProtKB-KW"/>
</dbReference>
<dbReference type="Proteomes" id="UP000472335">
    <property type="component" value="Unassembled WGS sequence"/>
</dbReference>
<comment type="caution">
    <text evidence="3">The sequence shown here is derived from an EMBL/GenBank/DDBJ whole genome shotgun (WGS) entry which is preliminary data.</text>
</comment>
<dbReference type="SUPFAM" id="SSF53474">
    <property type="entry name" value="alpha/beta-Hydrolases"/>
    <property type="match status" value="1"/>
</dbReference>
<dbReference type="InterPro" id="IPR000073">
    <property type="entry name" value="AB_hydrolase_1"/>
</dbReference>
<dbReference type="AlphaFoldDB" id="A0A6G4V933"/>
<protein>
    <submittedName>
        <fullName evidence="3">Alpha/beta hydrolase</fullName>
    </submittedName>
</protein>
<feature type="domain" description="AB hydrolase-1" evidence="2">
    <location>
        <begin position="4"/>
        <end position="75"/>
    </location>
</feature>
<feature type="region of interest" description="Disordered" evidence="1">
    <location>
        <begin position="1"/>
        <end position="21"/>
    </location>
</feature>
<sequence length="177" mass="19072">MCELRAVGKSPKPERAESGAYWTQARDVESLREHLGQERLTIIGHDAGTRLAISYAAQYPGRVARLLLVTPPSTYLVDEPADAAERIGERSGDPVFDKAVAAFQGGADLSDETAFNAWQQACAPMGVRRLDGSRTEARTTGEVRPRRGAGVFQRAATGRSGRKARCGEGAGEAFPER</sequence>
<evidence type="ECO:0000256" key="1">
    <source>
        <dbReference type="SAM" id="MobiDB-lite"/>
    </source>
</evidence>